<dbReference type="Pfam" id="PF06932">
    <property type="entry name" value="DUF1283"/>
    <property type="match status" value="1"/>
</dbReference>
<dbReference type="GeneID" id="66564904"/>
<dbReference type="RefSeq" id="WP_049853992.1">
    <property type="nucleotide sequence ID" value="NZ_BMJF01000001.1"/>
</dbReference>
<organism evidence="3 4">
    <name type="scientific">Dickeya fangzhongdai</name>
    <dbReference type="NCBI Taxonomy" id="1778540"/>
    <lineage>
        <taxon>Bacteria</taxon>
        <taxon>Pseudomonadati</taxon>
        <taxon>Pseudomonadota</taxon>
        <taxon>Gammaproteobacteria</taxon>
        <taxon>Enterobacterales</taxon>
        <taxon>Pectobacteriaceae</taxon>
        <taxon>Dickeya</taxon>
    </lineage>
</organism>
<feature type="chain" id="PRO_5014720016" evidence="2">
    <location>
        <begin position="28"/>
        <end position="118"/>
    </location>
</feature>
<proteinExistence type="predicted"/>
<dbReference type="AlphaFoldDB" id="A0A2K8QLV0"/>
<accession>A0A2K8QLV0</accession>
<keyword evidence="4" id="KW-1185">Reference proteome</keyword>
<protein>
    <submittedName>
        <fullName evidence="3">Uncharacterized protein</fullName>
    </submittedName>
</protein>
<reference evidence="4" key="1">
    <citation type="journal article" date="2018" name="Genome Announc.">
        <title>Complete genome sequence of a Dickeya fangzhongdai type strain causing bleeding canker of pear tree trunks.</title>
        <authorList>
            <person name="Zhao Y."/>
            <person name="Tian Y."/>
            <person name="Li X."/>
            <person name="Hu B."/>
        </authorList>
    </citation>
    <scope>NUCLEOTIDE SEQUENCE [LARGE SCALE GENOMIC DNA]</scope>
    <source>
        <strain evidence="4">DSM 101947</strain>
    </source>
</reference>
<evidence type="ECO:0000256" key="1">
    <source>
        <dbReference type="ARBA" id="ARBA00022729"/>
    </source>
</evidence>
<dbReference type="NCBIfam" id="NF010180">
    <property type="entry name" value="PRK13659.1"/>
    <property type="match status" value="1"/>
</dbReference>
<name>A0A2K8QLV0_9GAMM</name>
<evidence type="ECO:0000313" key="4">
    <source>
        <dbReference type="Proteomes" id="UP000231901"/>
    </source>
</evidence>
<dbReference type="KEGG" id="dfn:CVE23_11225"/>
<gene>
    <name evidence="3" type="ORF">CVE23_11225</name>
</gene>
<feature type="signal peptide" evidence="2">
    <location>
        <begin position="1"/>
        <end position="27"/>
    </location>
</feature>
<evidence type="ECO:0000256" key="2">
    <source>
        <dbReference type="SAM" id="SignalP"/>
    </source>
</evidence>
<dbReference type="InterPro" id="IPR009700">
    <property type="entry name" value="DUF1283"/>
</dbReference>
<keyword evidence="1 2" id="KW-0732">Signal</keyword>
<evidence type="ECO:0000313" key="3">
    <source>
        <dbReference type="EMBL" id="ATZ94497.1"/>
    </source>
</evidence>
<dbReference type="Proteomes" id="UP000231901">
    <property type="component" value="Chromosome"/>
</dbReference>
<dbReference type="OrthoDB" id="6455281at2"/>
<dbReference type="EMBL" id="CP025003">
    <property type="protein sequence ID" value="ATZ94497.1"/>
    <property type="molecule type" value="Genomic_DNA"/>
</dbReference>
<sequence>MQKKTRNLLLLLTSSLLSLSLLQSAQAAQHIIIDNGNSALSKEAARQSSEDWNETRTLRNKVNKHLEKRVDKADRDFDKADMAEALEEKCKASSNFNAYWEPNSLRCLDRRSGRPVTP</sequence>